<gene>
    <name evidence="1" type="ORF">K7G82_23665</name>
</gene>
<dbReference type="InterPro" id="IPR018724">
    <property type="entry name" value="2OG-Fe_dioxygenase"/>
</dbReference>
<protein>
    <submittedName>
        <fullName evidence="1">2OG-Fe dioxygenase family protein</fullName>
    </submittedName>
</protein>
<dbReference type="GO" id="GO:0051213">
    <property type="term" value="F:dioxygenase activity"/>
    <property type="evidence" value="ECO:0007669"/>
    <property type="project" value="UniProtKB-KW"/>
</dbReference>
<name>A0ABS7PVE6_9SPHN</name>
<dbReference type="Gene3D" id="2.60.120.620">
    <property type="entry name" value="q2cbj1_9rhob like domain"/>
    <property type="match status" value="1"/>
</dbReference>
<dbReference type="EMBL" id="JAINVV010000011">
    <property type="protein sequence ID" value="MBY8825322.1"/>
    <property type="molecule type" value="Genomic_DNA"/>
</dbReference>
<sequence>MNIGVATPSLAPELAARGFVRPAPGTIDWLPAPGPDPDWTDFAGSWDRLGLDRYMADGGRYRRRRHAALAIAPDAIMRKPHQPHFQSRDYNRLNGDIQRWFEPMDDAIVESPMMRRLLRGATAVFEAAEARAGAVHWHVELHQFRIEATAREPGRPTPEGMHRDGVDWVLVMLIDRQNAAEGVTEIQIDGRPEIDRFTLAAPGDAVLLDDHRVMHGVTPIRPIDATMPACRDVFVATWRAEGGELR</sequence>
<dbReference type="Pfam" id="PF10014">
    <property type="entry name" value="2OG-Fe_Oxy_2"/>
    <property type="match status" value="1"/>
</dbReference>
<dbReference type="Proteomes" id="UP000706039">
    <property type="component" value="Unassembled WGS sequence"/>
</dbReference>
<keyword evidence="2" id="KW-1185">Reference proteome</keyword>
<organism evidence="1 2">
    <name type="scientific">Sphingomonas colocasiae</name>
    <dbReference type="NCBI Taxonomy" id="1848973"/>
    <lineage>
        <taxon>Bacteria</taxon>
        <taxon>Pseudomonadati</taxon>
        <taxon>Pseudomonadota</taxon>
        <taxon>Alphaproteobacteria</taxon>
        <taxon>Sphingomonadales</taxon>
        <taxon>Sphingomonadaceae</taxon>
        <taxon>Sphingomonas</taxon>
    </lineage>
</organism>
<evidence type="ECO:0000313" key="2">
    <source>
        <dbReference type="Proteomes" id="UP000706039"/>
    </source>
</evidence>
<reference evidence="1 2" key="1">
    <citation type="submission" date="2021-08" db="EMBL/GenBank/DDBJ databases">
        <authorList>
            <person name="Tuo L."/>
        </authorList>
    </citation>
    <scope>NUCLEOTIDE SEQUENCE [LARGE SCALE GENOMIC DNA]</scope>
    <source>
        <strain evidence="1 2">JCM 31229</strain>
    </source>
</reference>
<proteinExistence type="predicted"/>
<comment type="caution">
    <text evidence="1">The sequence shown here is derived from an EMBL/GenBank/DDBJ whole genome shotgun (WGS) entry which is preliminary data.</text>
</comment>
<accession>A0ABS7PVE6</accession>
<keyword evidence="1" id="KW-0223">Dioxygenase</keyword>
<evidence type="ECO:0000313" key="1">
    <source>
        <dbReference type="EMBL" id="MBY8825322.1"/>
    </source>
</evidence>
<keyword evidence="1" id="KW-0560">Oxidoreductase</keyword>